<dbReference type="OrthoDB" id="6065082at2"/>
<gene>
    <name evidence="1" type="ORF">FRZ44_26050</name>
</gene>
<dbReference type="KEGG" id="htq:FRZ44_26050"/>
<evidence type="ECO:0000313" key="1">
    <source>
        <dbReference type="EMBL" id="QEX17309.1"/>
    </source>
</evidence>
<dbReference type="RefSeq" id="WP_151177579.1">
    <property type="nucleotide sequence ID" value="NZ_CP042906.1"/>
</dbReference>
<keyword evidence="2" id="KW-1185">Reference proteome</keyword>
<sequence>MTAVDYSKLFDIDALGDGDEEEAQELKKLHDEAVRYIGSFRWSGAIKRVLFGMGIGGVVGVFLFELEPAKPDVDPVLWVVVGDLPPAYLVTDEAPEPDIALEAYISQMRHWVAAVKAGGDLSDAIPVNAPPTLENAADLEGRLNMLETHIIPWYRQGLSDDG</sequence>
<name>A0A5J6MIW5_9PROT</name>
<organism evidence="1 2">
    <name type="scientific">Hypericibacter terrae</name>
    <dbReference type="NCBI Taxonomy" id="2602015"/>
    <lineage>
        <taxon>Bacteria</taxon>
        <taxon>Pseudomonadati</taxon>
        <taxon>Pseudomonadota</taxon>
        <taxon>Alphaproteobacteria</taxon>
        <taxon>Rhodospirillales</taxon>
        <taxon>Dongiaceae</taxon>
        <taxon>Hypericibacter</taxon>
    </lineage>
</organism>
<dbReference type="EMBL" id="CP042906">
    <property type="protein sequence ID" value="QEX17309.1"/>
    <property type="molecule type" value="Genomic_DNA"/>
</dbReference>
<proteinExistence type="predicted"/>
<accession>A0A5J6MIW5</accession>
<dbReference type="AlphaFoldDB" id="A0A5J6MIW5"/>
<protein>
    <submittedName>
        <fullName evidence="1">Uncharacterized protein</fullName>
    </submittedName>
</protein>
<reference evidence="1 2" key="1">
    <citation type="submission" date="2019-08" db="EMBL/GenBank/DDBJ databases">
        <title>Hyperibacter terrae gen. nov., sp. nov. and Hyperibacter viscosus sp. nov., two new members in the family Rhodospirillaceae isolated from the rhizosphere of Hypericum perforatum.</title>
        <authorList>
            <person name="Noviana Z."/>
        </authorList>
    </citation>
    <scope>NUCLEOTIDE SEQUENCE [LARGE SCALE GENOMIC DNA]</scope>
    <source>
        <strain evidence="1 2">R5913</strain>
    </source>
</reference>
<dbReference type="Proteomes" id="UP000326202">
    <property type="component" value="Chromosome"/>
</dbReference>
<evidence type="ECO:0000313" key="2">
    <source>
        <dbReference type="Proteomes" id="UP000326202"/>
    </source>
</evidence>